<accession>A0A0E9RVD6</accession>
<proteinExistence type="predicted"/>
<sequence length="15" mass="1496">MMNLASVEGSSVISA</sequence>
<reference evidence="1" key="1">
    <citation type="submission" date="2014-11" db="EMBL/GenBank/DDBJ databases">
        <authorList>
            <person name="Amaro Gonzalez C."/>
        </authorList>
    </citation>
    <scope>NUCLEOTIDE SEQUENCE</scope>
</reference>
<reference evidence="1" key="2">
    <citation type="journal article" date="2015" name="Fish Shellfish Immunol.">
        <title>Early steps in the European eel (Anguilla anguilla)-Vibrio vulnificus interaction in the gills: Role of the RtxA13 toxin.</title>
        <authorList>
            <person name="Callol A."/>
            <person name="Pajuelo D."/>
            <person name="Ebbesson L."/>
            <person name="Teles M."/>
            <person name="MacKenzie S."/>
            <person name="Amaro C."/>
        </authorList>
    </citation>
    <scope>NUCLEOTIDE SEQUENCE</scope>
</reference>
<protein>
    <submittedName>
        <fullName evidence="1">Uncharacterized protein</fullName>
    </submittedName>
</protein>
<evidence type="ECO:0000313" key="1">
    <source>
        <dbReference type="EMBL" id="JAH32450.1"/>
    </source>
</evidence>
<organism evidence="1">
    <name type="scientific">Anguilla anguilla</name>
    <name type="common">European freshwater eel</name>
    <name type="synonym">Muraena anguilla</name>
    <dbReference type="NCBI Taxonomy" id="7936"/>
    <lineage>
        <taxon>Eukaryota</taxon>
        <taxon>Metazoa</taxon>
        <taxon>Chordata</taxon>
        <taxon>Craniata</taxon>
        <taxon>Vertebrata</taxon>
        <taxon>Euteleostomi</taxon>
        <taxon>Actinopterygii</taxon>
        <taxon>Neopterygii</taxon>
        <taxon>Teleostei</taxon>
        <taxon>Anguilliformes</taxon>
        <taxon>Anguillidae</taxon>
        <taxon>Anguilla</taxon>
    </lineage>
</organism>
<dbReference type="EMBL" id="GBXM01076127">
    <property type="protein sequence ID" value="JAH32450.1"/>
    <property type="molecule type" value="Transcribed_RNA"/>
</dbReference>
<name>A0A0E9RVD6_ANGAN</name>